<dbReference type="Proteomes" id="UP000515163">
    <property type="component" value="Unplaced"/>
</dbReference>
<feature type="transmembrane region" description="Helical" evidence="9">
    <location>
        <begin position="162"/>
        <end position="182"/>
    </location>
</feature>
<feature type="domain" description="G-protein coupled receptors family 1 profile" evidence="10">
    <location>
        <begin position="58"/>
        <end position="319"/>
    </location>
</feature>
<evidence type="ECO:0000313" key="12">
    <source>
        <dbReference type="RefSeq" id="XP_031549730.1"/>
    </source>
</evidence>
<reference evidence="12" key="1">
    <citation type="submission" date="2025-08" db="UniProtKB">
        <authorList>
            <consortium name="RefSeq"/>
        </authorList>
    </citation>
    <scope>IDENTIFICATION</scope>
    <source>
        <tissue evidence="12">Tentacle</tissue>
    </source>
</reference>
<dbReference type="InterPro" id="IPR050569">
    <property type="entry name" value="TAAR"/>
</dbReference>
<proteinExistence type="predicted"/>
<evidence type="ECO:0000256" key="5">
    <source>
        <dbReference type="ARBA" id="ARBA00023040"/>
    </source>
</evidence>
<dbReference type="InParanoid" id="A0A6P8HB56"/>
<evidence type="ECO:0000259" key="10">
    <source>
        <dbReference type="PROSITE" id="PS50262"/>
    </source>
</evidence>
<accession>A0A6P8HB56</accession>
<keyword evidence="4 9" id="KW-1133">Transmembrane helix</keyword>
<comment type="subcellular location">
    <subcellularLocation>
        <location evidence="1">Cell membrane</location>
        <topology evidence="1">Multi-pass membrane protein</topology>
    </subcellularLocation>
</comment>
<keyword evidence="6 9" id="KW-0472">Membrane</keyword>
<keyword evidence="8" id="KW-0807">Transducer</keyword>
<dbReference type="PRINTS" id="PR00237">
    <property type="entry name" value="GPCRRHODOPSN"/>
</dbReference>
<evidence type="ECO:0000256" key="8">
    <source>
        <dbReference type="ARBA" id="ARBA00023224"/>
    </source>
</evidence>
<dbReference type="PANTHER" id="PTHR24249:SF372">
    <property type="entry name" value="G-PROTEIN COUPLED RECEPTORS FAMILY 1 PROFILE DOMAIN-CONTAINING PROTEIN"/>
    <property type="match status" value="1"/>
</dbReference>
<keyword evidence="5" id="KW-0297">G-protein coupled receptor</keyword>
<protein>
    <submittedName>
        <fullName evidence="12">Beta-2 adrenergic receptor-like</fullName>
    </submittedName>
</protein>
<organism evidence="11 12">
    <name type="scientific">Actinia tenebrosa</name>
    <name type="common">Australian red waratah sea anemone</name>
    <dbReference type="NCBI Taxonomy" id="6105"/>
    <lineage>
        <taxon>Eukaryota</taxon>
        <taxon>Metazoa</taxon>
        <taxon>Cnidaria</taxon>
        <taxon>Anthozoa</taxon>
        <taxon>Hexacorallia</taxon>
        <taxon>Actiniaria</taxon>
        <taxon>Actiniidae</taxon>
        <taxon>Actinia</taxon>
    </lineage>
</organism>
<gene>
    <name evidence="12" type="primary">LOC116287195</name>
</gene>
<feature type="transmembrane region" description="Helical" evidence="9">
    <location>
        <begin position="296"/>
        <end position="321"/>
    </location>
</feature>
<evidence type="ECO:0000256" key="7">
    <source>
        <dbReference type="ARBA" id="ARBA00023170"/>
    </source>
</evidence>
<keyword evidence="2" id="KW-1003">Cell membrane</keyword>
<dbReference type="InterPro" id="IPR000276">
    <property type="entry name" value="GPCR_Rhodpsn"/>
</dbReference>
<dbReference type="FunCoup" id="A0A6P8HB56">
    <property type="interactions" value="336"/>
</dbReference>
<sequence length="356" mass="40319">MSPNNSSLWRSSQAKPMYSYDQCYFIDDNPADFTQDHSTTYYAIIAINCLSCLPTIFGNVLIILGIWSLPVLHTPSNILLVGLACSDLGVGLLVPPLNIARIVPKLQGRPFNNWCTVQVAYTFFGVMFCGVSFLTVAAFSIDKYLALHWHLRYVTIVTAKRVICIVVSFWLIFGAMSTIQIWSMTVYRILVCIVVPFFLLGTSFTYFRIYRVVLRHKVQIQSQSQVTTHSQQGASNNNPSSSLNMARYRKSVTSMFLVYCLFLLCYIPYICVQVTILITTLNFQNDNQINSRSYSYLYVAVDVTETIVILNSLINPLIYCWRMREIRHAAKVALSIIRCKGGPQLQSDRSMAGFSS</sequence>
<dbReference type="AlphaFoldDB" id="A0A6P8HB56"/>
<feature type="transmembrane region" description="Helical" evidence="9">
    <location>
        <begin position="256"/>
        <end position="276"/>
    </location>
</feature>
<evidence type="ECO:0000256" key="9">
    <source>
        <dbReference type="SAM" id="Phobius"/>
    </source>
</evidence>
<evidence type="ECO:0000256" key="6">
    <source>
        <dbReference type="ARBA" id="ARBA00023136"/>
    </source>
</evidence>
<dbReference type="PROSITE" id="PS50262">
    <property type="entry name" value="G_PROTEIN_RECEP_F1_2"/>
    <property type="match status" value="1"/>
</dbReference>
<feature type="unsure residue" description="D or N" evidence="12">
    <location>
        <position position="286"/>
    </location>
</feature>
<evidence type="ECO:0000256" key="3">
    <source>
        <dbReference type="ARBA" id="ARBA00022692"/>
    </source>
</evidence>
<dbReference type="GO" id="GO:0004930">
    <property type="term" value="F:G protein-coupled receptor activity"/>
    <property type="evidence" value="ECO:0007669"/>
    <property type="project" value="UniProtKB-KW"/>
</dbReference>
<dbReference type="OrthoDB" id="6147321at2759"/>
<feature type="transmembrane region" description="Helical" evidence="9">
    <location>
        <begin position="78"/>
        <end position="99"/>
    </location>
</feature>
<feature type="transmembrane region" description="Helical" evidence="9">
    <location>
        <begin position="119"/>
        <end position="141"/>
    </location>
</feature>
<feature type="transmembrane region" description="Helical" evidence="9">
    <location>
        <begin position="41"/>
        <end position="66"/>
    </location>
</feature>
<dbReference type="RefSeq" id="XP_031549730.1">
    <property type="nucleotide sequence ID" value="XM_031693870.1"/>
</dbReference>
<keyword evidence="11" id="KW-1185">Reference proteome</keyword>
<dbReference type="InterPro" id="IPR017452">
    <property type="entry name" value="GPCR_Rhodpsn_7TM"/>
</dbReference>
<evidence type="ECO:0000256" key="2">
    <source>
        <dbReference type="ARBA" id="ARBA00022475"/>
    </source>
</evidence>
<evidence type="ECO:0000313" key="11">
    <source>
        <dbReference type="Proteomes" id="UP000515163"/>
    </source>
</evidence>
<name>A0A6P8HB56_ACTTE</name>
<dbReference type="CDD" id="cd00637">
    <property type="entry name" value="7tm_classA_rhodopsin-like"/>
    <property type="match status" value="1"/>
</dbReference>
<dbReference type="KEGG" id="aten:116287195"/>
<keyword evidence="3 9" id="KW-0812">Transmembrane</keyword>
<dbReference type="Pfam" id="PF00001">
    <property type="entry name" value="7tm_1"/>
    <property type="match status" value="1"/>
</dbReference>
<feature type="transmembrane region" description="Helical" evidence="9">
    <location>
        <begin position="188"/>
        <end position="207"/>
    </location>
</feature>
<evidence type="ECO:0000256" key="4">
    <source>
        <dbReference type="ARBA" id="ARBA00022989"/>
    </source>
</evidence>
<dbReference type="SUPFAM" id="SSF81321">
    <property type="entry name" value="Family A G protein-coupled receptor-like"/>
    <property type="match status" value="1"/>
</dbReference>
<dbReference type="Gene3D" id="1.20.1070.10">
    <property type="entry name" value="Rhodopsin 7-helix transmembrane proteins"/>
    <property type="match status" value="1"/>
</dbReference>
<dbReference type="PANTHER" id="PTHR24249">
    <property type="entry name" value="HISTAMINE RECEPTOR-RELATED G-PROTEIN COUPLED RECEPTOR"/>
    <property type="match status" value="1"/>
</dbReference>
<evidence type="ECO:0000256" key="1">
    <source>
        <dbReference type="ARBA" id="ARBA00004651"/>
    </source>
</evidence>
<dbReference type="GO" id="GO:0005886">
    <property type="term" value="C:plasma membrane"/>
    <property type="evidence" value="ECO:0007669"/>
    <property type="project" value="UniProtKB-SubCell"/>
</dbReference>
<keyword evidence="7" id="KW-0675">Receptor</keyword>